<evidence type="ECO:0000313" key="3">
    <source>
        <dbReference type="Proteomes" id="UP000199229"/>
    </source>
</evidence>
<organism evidence="2 3">
    <name type="scientific">Methylobacterium gossipiicola</name>
    <dbReference type="NCBI Taxonomy" id="582675"/>
    <lineage>
        <taxon>Bacteria</taxon>
        <taxon>Pseudomonadati</taxon>
        <taxon>Pseudomonadota</taxon>
        <taxon>Alphaproteobacteria</taxon>
        <taxon>Hyphomicrobiales</taxon>
        <taxon>Methylobacteriaceae</taxon>
        <taxon>Methylobacterium</taxon>
    </lineage>
</organism>
<evidence type="ECO:0000313" key="2">
    <source>
        <dbReference type="EMBL" id="SFG99911.1"/>
    </source>
</evidence>
<dbReference type="PANTHER" id="PTHR43058">
    <property type="entry name" value="SLR0655 PROTEIN"/>
    <property type="match status" value="1"/>
</dbReference>
<evidence type="ECO:0000259" key="1">
    <source>
        <dbReference type="Pfam" id="PF04248"/>
    </source>
</evidence>
<gene>
    <name evidence="2" type="ORF">SAMN05192565_12271</name>
</gene>
<dbReference type="AlphaFoldDB" id="A0A1I2WK13"/>
<protein>
    <submittedName>
        <fullName evidence="2">Uncharacterized conserved protein, DUF427 family</fullName>
    </submittedName>
</protein>
<dbReference type="Pfam" id="PF04248">
    <property type="entry name" value="NTP_transf_9"/>
    <property type="match status" value="1"/>
</dbReference>
<dbReference type="RefSeq" id="WP_091974205.1">
    <property type="nucleotide sequence ID" value="NZ_FOPM01000022.1"/>
</dbReference>
<dbReference type="OrthoDB" id="9815163at2"/>
<dbReference type="EMBL" id="FOPM01000022">
    <property type="protein sequence ID" value="SFG99911.1"/>
    <property type="molecule type" value="Genomic_DNA"/>
</dbReference>
<keyword evidence="3" id="KW-1185">Reference proteome</keyword>
<dbReference type="InterPro" id="IPR038694">
    <property type="entry name" value="DUF427_sf"/>
</dbReference>
<proteinExistence type="predicted"/>
<dbReference type="Gene3D" id="2.170.150.40">
    <property type="entry name" value="Domain of unknown function (DUF427)"/>
    <property type="match status" value="1"/>
</dbReference>
<dbReference type="Proteomes" id="UP000199229">
    <property type="component" value="Unassembled WGS sequence"/>
</dbReference>
<accession>A0A1I2WK13</accession>
<dbReference type="PANTHER" id="PTHR43058:SF1">
    <property type="entry name" value="DUF427 DOMAIN-CONTAINING PROTEIN"/>
    <property type="match status" value="1"/>
</dbReference>
<reference evidence="3" key="1">
    <citation type="submission" date="2016-10" db="EMBL/GenBank/DDBJ databases">
        <authorList>
            <person name="Varghese N."/>
            <person name="Submissions S."/>
        </authorList>
    </citation>
    <scope>NUCLEOTIDE SEQUENCE [LARGE SCALE GENOMIC DNA]</scope>
    <source>
        <strain evidence="3">Gh-105</strain>
    </source>
</reference>
<dbReference type="STRING" id="582675.SAMN05192565_12271"/>
<feature type="domain" description="DUF427" evidence="1">
    <location>
        <begin position="32"/>
        <end position="122"/>
    </location>
</feature>
<dbReference type="InterPro" id="IPR007361">
    <property type="entry name" value="DUF427"/>
</dbReference>
<name>A0A1I2WK13_9HYPH</name>
<sequence>MWPTPIPPGPDQESVWDYPRPPRLERVAQRLRVVFAGRTIADTVAGWRVLETSHPPTYYFPRSDVAAEVLGPPRRAGLCEWKGRAVLYDVTVGNGRAEGAAWAYPDPTPAFRAIAEYVAFYAGPMEACFVGEERATPQPGGFYGGWITHRIVGPFKGGPGSMGW</sequence>